<dbReference type="Pfam" id="PF13564">
    <property type="entry name" value="DoxX_2"/>
    <property type="match status" value="1"/>
</dbReference>
<keyword evidence="6" id="KW-1185">Reference proteome</keyword>
<evidence type="ECO:0000313" key="6">
    <source>
        <dbReference type="Proteomes" id="UP000582231"/>
    </source>
</evidence>
<dbReference type="PANTHER" id="PTHR36974">
    <property type="entry name" value="MEMBRANE PROTEIN-RELATED"/>
    <property type="match status" value="1"/>
</dbReference>
<evidence type="ECO:0000256" key="3">
    <source>
        <dbReference type="ARBA" id="ARBA00022989"/>
    </source>
</evidence>
<protein>
    <submittedName>
        <fullName evidence="5">Putative membrane protein</fullName>
    </submittedName>
</protein>
<evidence type="ECO:0000256" key="4">
    <source>
        <dbReference type="ARBA" id="ARBA00023136"/>
    </source>
</evidence>
<evidence type="ECO:0000256" key="2">
    <source>
        <dbReference type="ARBA" id="ARBA00022692"/>
    </source>
</evidence>
<proteinExistence type="predicted"/>
<keyword evidence="4" id="KW-0472">Membrane</keyword>
<dbReference type="InterPro" id="IPR032808">
    <property type="entry name" value="DoxX"/>
</dbReference>
<evidence type="ECO:0000313" key="5">
    <source>
        <dbReference type="EMBL" id="NYD30359.1"/>
    </source>
</evidence>
<keyword evidence="3" id="KW-1133">Transmembrane helix</keyword>
<sequence length="121" mass="12683">MSVPFTAKAVTAAFAASGLVHLVRPQVFEPMIPEQLPAPRQVVVWSGVAELACAAGMLHPRTRRVAAYAGAALLVGVFPGNVKMALDAQRGDNTALKAGTLARLPLQLPMIRGMLKAAWAA</sequence>
<gene>
    <name evidence="5" type="ORF">BJ958_001905</name>
</gene>
<evidence type="ECO:0000256" key="1">
    <source>
        <dbReference type="ARBA" id="ARBA00004141"/>
    </source>
</evidence>
<dbReference type="Proteomes" id="UP000582231">
    <property type="component" value="Unassembled WGS sequence"/>
</dbReference>
<comment type="caution">
    <text evidence="5">The sequence shown here is derived from an EMBL/GenBank/DDBJ whole genome shotgun (WGS) entry which is preliminary data.</text>
</comment>
<dbReference type="GO" id="GO:0016020">
    <property type="term" value="C:membrane"/>
    <property type="evidence" value="ECO:0007669"/>
    <property type="project" value="UniProtKB-SubCell"/>
</dbReference>
<dbReference type="RefSeq" id="WP_179726618.1">
    <property type="nucleotide sequence ID" value="NZ_BAABEF010000001.1"/>
</dbReference>
<keyword evidence="2" id="KW-0812">Transmembrane</keyword>
<reference evidence="5 6" key="1">
    <citation type="submission" date="2020-07" db="EMBL/GenBank/DDBJ databases">
        <title>Sequencing the genomes of 1000 actinobacteria strains.</title>
        <authorList>
            <person name="Klenk H.-P."/>
        </authorList>
    </citation>
    <scope>NUCLEOTIDE SEQUENCE [LARGE SCALE GENOMIC DNA]</scope>
    <source>
        <strain evidence="5 6">DSM 19082</strain>
    </source>
</reference>
<organism evidence="5 6">
    <name type="scientific">Nocardioides kongjuensis</name>
    <dbReference type="NCBI Taxonomy" id="349522"/>
    <lineage>
        <taxon>Bacteria</taxon>
        <taxon>Bacillati</taxon>
        <taxon>Actinomycetota</taxon>
        <taxon>Actinomycetes</taxon>
        <taxon>Propionibacteriales</taxon>
        <taxon>Nocardioidaceae</taxon>
        <taxon>Nocardioides</taxon>
    </lineage>
</organism>
<accession>A0A852RII2</accession>
<dbReference type="EMBL" id="JACCBF010000001">
    <property type="protein sequence ID" value="NYD30359.1"/>
    <property type="molecule type" value="Genomic_DNA"/>
</dbReference>
<dbReference type="PANTHER" id="PTHR36974:SF1">
    <property type="entry name" value="DOXX FAMILY MEMBRANE PROTEIN"/>
    <property type="match status" value="1"/>
</dbReference>
<name>A0A852RII2_9ACTN</name>
<comment type="subcellular location">
    <subcellularLocation>
        <location evidence="1">Membrane</location>
        <topology evidence="1">Multi-pass membrane protein</topology>
    </subcellularLocation>
</comment>
<dbReference type="AlphaFoldDB" id="A0A852RII2"/>